<reference evidence="2 3" key="1">
    <citation type="submission" date="2019-02" db="EMBL/GenBank/DDBJ databases">
        <title>Kribbella capetownensis sp. nov. and Kribbella speibonae sp. nov., isolated from soil.</title>
        <authorList>
            <person name="Curtis S.M."/>
            <person name="Norton I."/>
            <person name="Everest G.J."/>
            <person name="Meyers P.R."/>
        </authorList>
    </citation>
    <scope>NUCLEOTIDE SEQUENCE [LARGE SCALE GENOMIC DNA]</scope>
    <source>
        <strain evidence="2 3">DSM 27082</strain>
    </source>
</reference>
<dbReference type="OrthoDB" id="4217735at2"/>
<sequence>MLDALVHQGKFGEDYVRVLASAAGLLVSKDDVDHDGIDLCIKFPGRSAFGWSPRIDVQVKTTSRPRRRAAAFDFDGLNQSQFNRLAGPDFLVHRYLFLVIVPKRADEYAALDTGGLLLRDVGYYVSLRDHTPIDEPRSDRRIRVAVPTANVLTVTTLRHLITGETGGATQSTQDSA</sequence>
<evidence type="ECO:0000313" key="3">
    <source>
        <dbReference type="Proteomes" id="UP000292695"/>
    </source>
</evidence>
<organism evidence="2 3">
    <name type="scientific">Kribbella sindirgiensis</name>
    <dbReference type="NCBI Taxonomy" id="1124744"/>
    <lineage>
        <taxon>Bacteria</taxon>
        <taxon>Bacillati</taxon>
        <taxon>Actinomycetota</taxon>
        <taxon>Actinomycetes</taxon>
        <taxon>Propionibacteriales</taxon>
        <taxon>Kribbellaceae</taxon>
        <taxon>Kribbella</taxon>
    </lineage>
</organism>
<keyword evidence="3" id="KW-1185">Reference proteome</keyword>
<dbReference type="AlphaFoldDB" id="A0A4R0JC59"/>
<name>A0A4R0JC59_9ACTN</name>
<protein>
    <submittedName>
        <fullName evidence="2">DUF4365 domain-containing protein</fullName>
    </submittedName>
</protein>
<comment type="caution">
    <text evidence="2">The sequence shown here is derived from an EMBL/GenBank/DDBJ whole genome shotgun (WGS) entry which is preliminary data.</text>
</comment>
<evidence type="ECO:0000259" key="1">
    <source>
        <dbReference type="Pfam" id="PF14280"/>
    </source>
</evidence>
<dbReference type="Proteomes" id="UP000292695">
    <property type="component" value="Unassembled WGS sequence"/>
</dbReference>
<dbReference type="EMBL" id="SJKA01000001">
    <property type="protein sequence ID" value="TCC43617.1"/>
    <property type="molecule type" value="Genomic_DNA"/>
</dbReference>
<gene>
    <name evidence="2" type="ORF">E0H50_04000</name>
</gene>
<dbReference type="RefSeq" id="WP_131284754.1">
    <property type="nucleotide sequence ID" value="NZ_SJKA01000001.1"/>
</dbReference>
<feature type="domain" description="DUF4365" evidence="1">
    <location>
        <begin position="10"/>
        <end position="161"/>
    </location>
</feature>
<evidence type="ECO:0000313" key="2">
    <source>
        <dbReference type="EMBL" id="TCC43617.1"/>
    </source>
</evidence>
<proteinExistence type="predicted"/>
<dbReference type="Pfam" id="PF14280">
    <property type="entry name" value="DUF4365"/>
    <property type="match status" value="1"/>
</dbReference>
<accession>A0A4R0JC59</accession>
<dbReference type="InterPro" id="IPR025375">
    <property type="entry name" value="DUF4365"/>
</dbReference>